<gene>
    <name evidence="7" type="ORF">QH73_0010775</name>
</gene>
<dbReference type="Pfam" id="PF01593">
    <property type="entry name" value="Amino_oxidase"/>
    <property type="match status" value="2"/>
</dbReference>
<keyword evidence="2" id="KW-0479">Metal-binding</keyword>
<dbReference type="InterPro" id="IPR002937">
    <property type="entry name" value="Amino_oxidase"/>
</dbReference>
<dbReference type="PANTHER" id="PTHR42923:SF43">
    <property type="entry name" value="AMINE OXIDASE"/>
    <property type="match status" value="1"/>
</dbReference>
<dbReference type="SUPFAM" id="SSF50022">
    <property type="entry name" value="ISP domain"/>
    <property type="match status" value="1"/>
</dbReference>
<dbReference type="InterPro" id="IPR005805">
    <property type="entry name" value="Rieske_Fe-S_prot_C"/>
</dbReference>
<dbReference type="PANTHER" id="PTHR42923">
    <property type="entry name" value="PROTOPORPHYRINOGEN OXIDASE"/>
    <property type="match status" value="1"/>
</dbReference>
<dbReference type="GO" id="GO:0004497">
    <property type="term" value="F:monooxygenase activity"/>
    <property type="evidence" value="ECO:0007669"/>
    <property type="project" value="UniProtKB-ARBA"/>
</dbReference>
<comment type="caution">
    <text evidence="7">The sequence shown here is derived from an EMBL/GenBank/DDBJ whole genome shotgun (WGS) entry which is preliminary data.</text>
</comment>
<dbReference type="GO" id="GO:0046872">
    <property type="term" value="F:metal ion binding"/>
    <property type="evidence" value="ECO:0007669"/>
    <property type="project" value="UniProtKB-KW"/>
</dbReference>
<dbReference type="PROSITE" id="PS51296">
    <property type="entry name" value="RIESKE"/>
    <property type="match status" value="1"/>
</dbReference>
<dbReference type="Pfam" id="PF00355">
    <property type="entry name" value="Rieske"/>
    <property type="match status" value="1"/>
</dbReference>
<dbReference type="SUPFAM" id="SSF51905">
    <property type="entry name" value="FAD/NAD(P)-binding domain"/>
    <property type="match status" value="1"/>
</dbReference>
<proteinExistence type="predicted"/>
<dbReference type="CDD" id="cd03467">
    <property type="entry name" value="Rieske"/>
    <property type="match status" value="1"/>
</dbReference>
<keyword evidence="3" id="KW-0408">Iron</keyword>
<dbReference type="Gene3D" id="2.102.10.10">
    <property type="entry name" value="Rieske [2Fe-2S] iron-sulphur domain"/>
    <property type="match status" value="1"/>
</dbReference>
<keyword evidence="1" id="KW-0001">2Fe-2S</keyword>
<protein>
    <submittedName>
        <fullName evidence="7">FAD-dependent oxidoreductase</fullName>
    </submittedName>
</protein>
<reference evidence="7 8" key="1">
    <citation type="journal article" date="2015" name="Genome Announc.">
        <title>Draft Genome Sequence of the Terrestrial Cyanobacterium Scytonema millei VB511283, Isolated from Eastern India.</title>
        <authorList>
            <person name="Sen D."/>
            <person name="Chandrababunaidu M.M."/>
            <person name="Singh D."/>
            <person name="Sanghi N."/>
            <person name="Ghorai A."/>
            <person name="Mishra G.P."/>
            <person name="Madduluri M."/>
            <person name="Adhikary S.P."/>
            <person name="Tripathy S."/>
        </authorList>
    </citation>
    <scope>NUCLEOTIDE SEQUENCE [LARGE SCALE GENOMIC DNA]</scope>
    <source>
        <strain evidence="7 8">VB511283</strain>
    </source>
</reference>
<evidence type="ECO:0000256" key="5">
    <source>
        <dbReference type="ARBA" id="ARBA00023157"/>
    </source>
</evidence>
<sequence>MNPLSNDVLSQPISRRTLFKLCGIGAVGGVVGYTRFSKPQPTVHQPDRFNLPRSLTQSKSVVVVGGGLAGLACAYELSQRGFAVTLLERSPQLGGKIASWQVEAAGETFMMEHGFHGFFPQYYNLKSIVAELEIQDNFRSLNSYAVLYRGEKYQPEVFRPSHSAFPWNIVDLAIASPNRLKWGINLTKWEHWQVFRAITGFQTQKTFQRLDHLSVAEWVERSFPQGLYDLYFLPFAKSSLNAPDLMSVGELMQFFHFYFFGNPEGLAFNGTRYDMGTSLVQPIAQAIEQNGGKIVTGAIVTAIQAQNGKISSLSYSQGEGEDTPFWVSGVGSRESVGAGLETHPYGSRGGFTQNLNSPADKSGKPALPEIDSGKNIEYYGAADRMYAVSPEYKEAISLTCTHQGCTVQLAEDGKFHCPCHGAVYDRHGKVLKGPAQKDLPRFQVVKQQKERLQLVAVNGSRESGVGSRELFSNQLPTTNYQLPITNYPLPIQADYYVFATDVPGVQQLFTLVTGEVSQQVRSQVEKLSLADPFAVCRFWFDRDFDWEHSNFTSLSGYQLTDSITLYHRIQEPYIDWANKTGGSVVELHAYCYKEKEFPHQQALLTTFEQELYEIVPQLQQAKMLHRELVNQKNFSGYPPNSYSDRPETSTEIPNLIFAGDWVKMPFPCGLMERAVSSGLLAANEILHREGLQRRSLFSVDPEGMLKI</sequence>
<name>A0A9X5E4J0_9CYAN</name>
<dbReference type="PRINTS" id="PR00162">
    <property type="entry name" value="RIESKE"/>
</dbReference>
<evidence type="ECO:0000256" key="4">
    <source>
        <dbReference type="ARBA" id="ARBA00023014"/>
    </source>
</evidence>
<keyword evidence="5" id="KW-1015">Disulfide bond</keyword>
<dbReference type="GO" id="GO:0016020">
    <property type="term" value="C:membrane"/>
    <property type="evidence" value="ECO:0007669"/>
    <property type="project" value="InterPro"/>
</dbReference>
<keyword evidence="8" id="KW-1185">Reference proteome</keyword>
<organism evidence="7 8">
    <name type="scientific">Scytonema millei VB511283</name>
    <dbReference type="NCBI Taxonomy" id="1245923"/>
    <lineage>
        <taxon>Bacteria</taxon>
        <taxon>Bacillati</taxon>
        <taxon>Cyanobacteriota</taxon>
        <taxon>Cyanophyceae</taxon>
        <taxon>Nostocales</taxon>
        <taxon>Scytonemataceae</taxon>
        <taxon>Scytonema</taxon>
    </lineage>
</organism>
<evidence type="ECO:0000259" key="6">
    <source>
        <dbReference type="PROSITE" id="PS51296"/>
    </source>
</evidence>
<evidence type="ECO:0000313" key="8">
    <source>
        <dbReference type="Proteomes" id="UP000031532"/>
    </source>
</evidence>
<accession>A0A9X5E4J0</accession>
<dbReference type="InterPro" id="IPR017941">
    <property type="entry name" value="Rieske_2Fe-2S"/>
</dbReference>
<feature type="domain" description="Rieske" evidence="6">
    <location>
        <begin position="395"/>
        <end position="453"/>
    </location>
</feature>
<evidence type="ECO:0000313" key="7">
    <source>
        <dbReference type="EMBL" id="NHC35140.1"/>
    </source>
</evidence>
<evidence type="ECO:0000256" key="3">
    <source>
        <dbReference type="ARBA" id="ARBA00023004"/>
    </source>
</evidence>
<dbReference type="InterPro" id="IPR036922">
    <property type="entry name" value="Rieske_2Fe-2S_sf"/>
</dbReference>
<dbReference type="OrthoDB" id="7856496at2"/>
<dbReference type="RefSeq" id="WP_039716427.1">
    <property type="nucleotide sequence ID" value="NZ_JTJC03000002.1"/>
</dbReference>
<dbReference type="InterPro" id="IPR036188">
    <property type="entry name" value="FAD/NAD-bd_sf"/>
</dbReference>
<dbReference type="Proteomes" id="UP000031532">
    <property type="component" value="Unassembled WGS sequence"/>
</dbReference>
<evidence type="ECO:0000256" key="2">
    <source>
        <dbReference type="ARBA" id="ARBA00022723"/>
    </source>
</evidence>
<dbReference type="Gene3D" id="3.50.50.60">
    <property type="entry name" value="FAD/NAD(P)-binding domain"/>
    <property type="match status" value="1"/>
</dbReference>
<dbReference type="InterPro" id="IPR050464">
    <property type="entry name" value="Zeta_carotene_desat/Oxidored"/>
</dbReference>
<evidence type="ECO:0000256" key="1">
    <source>
        <dbReference type="ARBA" id="ARBA00022714"/>
    </source>
</evidence>
<dbReference type="EMBL" id="JTJC03000002">
    <property type="protein sequence ID" value="NHC35140.1"/>
    <property type="molecule type" value="Genomic_DNA"/>
</dbReference>
<dbReference type="AlphaFoldDB" id="A0A9X5E4J0"/>
<dbReference type="GO" id="GO:0051537">
    <property type="term" value="F:2 iron, 2 sulfur cluster binding"/>
    <property type="evidence" value="ECO:0007669"/>
    <property type="project" value="UniProtKB-KW"/>
</dbReference>
<dbReference type="GO" id="GO:0016705">
    <property type="term" value="F:oxidoreductase activity, acting on paired donors, with incorporation or reduction of molecular oxygen"/>
    <property type="evidence" value="ECO:0007669"/>
    <property type="project" value="UniProtKB-ARBA"/>
</dbReference>
<keyword evidence="4" id="KW-0411">Iron-sulfur</keyword>